<sequence length="124" mass="13878">MDVRSVSDASTRAMDLGVRAAQTGVTTGKTIDPSKVGREDQGTNEQRKVVTKVDLEKAVDVVNQLMLPHHTDLHFVLHEKLNRYYVQVIDSTTDQVVREIPPKKFLDAQAAMLDLFGFLVDEKV</sequence>
<dbReference type="SUPFAM" id="SSF160214">
    <property type="entry name" value="FlaG-like"/>
    <property type="match status" value="1"/>
</dbReference>
<dbReference type="InterPro" id="IPR035924">
    <property type="entry name" value="FlaG-like_sf"/>
</dbReference>
<accession>A0ABV9GMP7</accession>
<keyword evidence="2" id="KW-0282">Flagellum</keyword>
<gene>
    <name evidence="2" type="primary">flaG</name>
    <name evidence="2" type="ORF">ACFO4N_07405</name>
</gene>
<proteinExistence type="predicted"/>
<protein>
    <submittedName>
        <fullName evidence="2">Flagellar protein FlaG</fullName>
    </submittedName>
</protein>
<reference evidence="3" key="1">
    <citation type="journal article" date="2019" name="Int. J. Syst. Evol. Microbiol.">
        <title>The Global Catalogue of Microorganisms (GCM) 10K type strain sequencing project: providing services to taxonomists for standard genome sequencing and annotation.</title>
        <authorList>
            <consortium name="The Broad Institute Genomics Platform"/>
            <consortium name="The Broad Institute Genome Sequencing Center for Infectious Disease"/>
            <person name="Wu L."/>
            <person name="Ma J."/>
        </authorList>
    </citation>
    <scope>NUCLEOTIDE SEQUENCE [LARGE SCALE GENOMIC DNA]</scope>
    <source>
        <strain evidence="3">CGMCC 1.16306</strain>
    </source>
</reference>
<comment type="caution">
    <text evidence="2">The sequence shown here is derived from an EMBL/GenBank/DDBJ whole genome shotgun (WGS) entry which is preliminary data.</text>
</comment>
<keyword evidence="2" id="KW-0966">Cell projection</keyword>
<organism evidence="2 3">
    <name type="scientific">Camelliibacillus cellulosilyticus</name>
    <dbReference type="NCBI Taxonomy" id="2174486"/>
    <lineage>
        <taxon>Bacteria</taxon>
        <taxon>Bacillati</taxon>
        <taxon>Bacillota</taxon>
        <taxon>Bacilli</taxon>
        <taxon>Bacillales</taxon>
        <taxon>Sporolactobacillaceae</taxon>
        <taxon>Camelliibacillus</taxon>
    </lineage>
</organism>
<dbReference type="Proteomes" id="UP001596022">
    <property type="component" value="Unassembled WGS sequence"/>
</dbReference>
<dbReference type="Pfam" id="PF03646">
    <property type="entry name" value="FlaG"/>
    <property type="match status" value="1"/>
</dbReference>
<name>A0ABV9GMP7_9BACL</name>
<dbReference type="InterPro" id="IPR005186">
    <property type="entry name" value="FlaG"/>
</dbReference>
<feature type="region of interest" description="Disordered" evidence="1">
    <location>
        <begin position="27"/>
        <end position="48"/>
    </location>
</feature>
<keyword evidence="3" id="KW-1185">Reference proteome</keyword>
<evidence type="ECO:0000256" key="1">
    <source>
        <dbReference type="SAM" id="MobiDB-lite"/>
    </source>
</evidence>
<evidence type="ECO:0000313" key="2">
    <source>
        <dbReference type="EMBL" id="MFC4618561.1"/>
    </source>
</evidence>
<dbReference type="EMBL" id="JBHSFW010000002">
    <property type="protein sequence ID" value="MFC4618561.1"/>
    <property type="molecule type" value="Genomic_DNA"/>
</dbReference>
<dbReference type="NCBIfam" id="NF005834">
    <property type="entry name" value="PRK07738.1"/>
    <property type="match status" value="1"/>
</dbReference>
<dbReference type="Gene3D" id="3.30.160.170">
    <property type="entry name" value="FlaG-like"/>
    <property type="match status" value="1"/>
</dbReference>
<dbReference type="RefSeq" id="WP_376845606.1">
    <property type="nucleotide sequence ID" value="NZ_JBHSFW010000002.1"/>
</dbReference>
<keyword evidence="2" id="KW-0969">Cilium</keyword>
<evidence type="ECO:0000313" key="3">
    <source>
        <dbReference type="Proteomes" id="UP001596022"/>
    </source>
</evidence>
<dbReference type="PANTHER" id="PTHR37166:SF1">
    <property type="entry name" value="PROTEIN FLAG"/>
    <property type="match status" value="1"/>
</dbReference>
<dbReference type="PANTHER" id="PTHR37166">
    <property type="entry name" value="PROTEIN FLAG"/>
    <property type="match status" value="1"/>
</dbReference>
<feature type="compositionally biased region" description="Basic and acidic residues" evidence="1">
    <location>
        <begin position="35"/>
        <end position="48"/>
    </location>
</feature>